<organism evidence="1">
    <name type="scientific">Anguilla anguilla</name>
    <name type="common">European freshwater eel</name>
    <name type="synonym">Muraena anguilla</name>
    <dbReference type="NCBI Taxonomy" id="7936"/>
    <lineage>
        <taxon>Eukaryota</taxon>
        <taxon>Metazoa</taxon>
        <taxon>Chordata</taxon>
        <taxon>Craniata</taxon>
        <taxon>Vertebrata</taxon>
        <taxon>Euteleostomi</taxon>
        <taxon>Actinopterygii</taxon>
        <taxon>Neopterygii</taxon>
        <taxon>Teleostei</taxon>
        <taxon>Anguilliformes</taxon>
        <taxon>Anguillidae</taxon>
        <taxon>Anguilla</taxon>
    </lineage>
</organism>
<sequence length="37" mass="4294">MQARTHTCIIHRHTHLHGLDCTPLASFKLHSTSHELY</sequence>
<accession>A0A0E9QXK8</accession>
<proteinExistence type="predicted"/>
<name>A0A0E9QXK8_ANGAN</name>
<evidence type="ECO:0000313" key="1">
    <source>
        <dbReference type="EMBL" id="JAH20955.1"/>
    </source>
</evidence>
<protein>
    <submittedName>
        <fullName evidence="1">Uncharacterized protein</fullName>
    </submittedName>
</protein>
<reference evidence="1" key="2">
    <citation type="journal article" date="2015" name="Fish Shellfish Immunol.">
        <title>Early steps in the European eel (Anguilla anguilla)-Vibrio vulnificus interaction in the gills: Role of the RtxA13 toxin.</title>
        <authorList>
            <person name="Callol A."/>
            <person name="Pajuelo D."/>
            <person name="Ebbesson L."/>
            <person name="Teles M."/>
            <person name="MacKenzie S."/>
            <person name="Amaro C."/>
        </authorList>
    </citation>
    <scope>NUCLEOTIDE SEQUENCE</scope>
</reference>
<dbReference type="EMBL" id="GBXM01087622">
    <property type="protein sequence ID" value="JAH20955.1"/>
    <property type="molecule type" value="Transcribed_RNA"/>
</dbReference>
<dbReference type="AlphaFoldDB" id="A0A0E9QXK8"/>
<reference evidence="1" key="1">
    <citation type="submission" date="2014-11" db="EMBL/GenBank/DDBJ databases">
        <authorList>
            <person name="Amaro Gonzalez C."/>
        </authorList>
    </citation>
    <scope>NUCLEOTIDE SEQUENCE</scope>
</reference>